<keyword evidence="2" id="KW-1185">Reference proteome</keyword>
<protein>
    <submittedName>
        <fullName evidence="1">Uncharacterized protein</fullName>
    </submittedName>
</protein>
<sequence length="146" mass="16675">MLPTCNDDRIIESFILEPKRNYAVGWDYNNHYYYYKLKLIPQTDANDFDSAQKLPALGETQAFARRASDEPELLENNLHKILSKRSGLRARPPRKATVRCGRVFGGARRAILLQFAPVEPEKARASRRARGGFVYGRRSPAPEPEI</sequence>
<organism evidence="1 2">
    <name type="scientific">Eumeta variegata</name>
    <name type="common">Bagworm moth</name>
    <name type="synonym">Eumeta japonica</name>
    <dbReference type="NCBI Taxonomy" id="151549"/>
    <lineage>
        <taxon>Eukaryota</taxon>
        <taxon>Metazoa</taxon>
        <taxon>Ecdysozoa</taxon>
        <taxon>Arthropoda</taxon>
        <taxon>Hexapoda</taxon>
        <taxon>Insecta</taxon>
        <taxon>Pterygota</taxon>
        <taxon>Neoptera</taxon>
        <taxon>Endopterygota</taxon>
        <taxon>Lepidoptera</taxon>
        <taxon>Glossata</taxon>
        <taxon>Ditrysia</taxon>
        <taxon>Tineoidea</taxon>
        <taxon>Psychidae</taxon>
        <taxon>Oiketicinae</taxon>
        <taxon>Eumeta</taxon>
    </lineage>
</organism>
<gene>
    <name evidence="1" type="ORF">EVAR_59510_1</name>
</gene>
<dbReference type="AlphaFoldDB" id="A0A4C1XUT9"/>
<reference evidence="1 2" key="1">
    <citation type="journal article" date="2019" name="Commun. Biol.">
        <title>The bagworm genome reveals a unique fibroin gene that provides high tensile strength.</title>
        <authorList>
            <person name="Kono N."/>
            <person name="Nakamura H."/>
            <person name="Ohtoshi R."/>
            <person name="Tomita M."/>
            <person name="Numata K."/>
            <person name="Arakawa K."/>
        </authorList>
    </citation>
    <scope>NUCLEOTIDE SEQUENCE [LARGE SCALE GENOMIC DNA]</scope>
</reference>
<evidence type="ECO:0000313" key="2">
    <source>
        <dbReference type="Proteomes" id="UP000299102"/>
    </source>
</evidence>
<evidence type="ECO:0000313" key="1">
    <source>
        <dbReference type="EMBL" id="GBP66813.1"/>
    </source>
</evidence>
<name>A0A4C1XUT9_EUMVA</name>
<dbReference type="Proteomes" id="UP000299102">
    <property type="component" value="Unassembled WGS sequence"/>
</dbReference>
<accession>A0A4C1XUT9</accession>
<dbReference type="EMBL" id="BGZK01000968">
    <property type="protein sequence ID" value="GBP66813.1"/>
    <property type="molecule type" value="Genomic_DNA"/>
</dbReference>
<comment type="caution">
    <text evidence="1">The sequence shown here is derived from an EMBL/GenBank/DDBJ whole genome shotgun (WGS) entry which is preliminary data.</text>
</comment>
<proteinExistence type="predicted"/>